<dbReference type="CDD" id="cd05819">
    <property type="entry name" value="NHL"/>
    <property type="match status" value="1"/>
</dbReference>
<dbReference type="Proteomes" id="UP000663877">
    <property type="component" value="Unassembled WGS sequence"/>
</dbReference>
<protein>
    <recommendedName>
        <fullName evidence="6">NHL repeat containing protein-like protein</fullName>
    </recommendedName>
</protein>
<dbReference type="GO" id="GO:0008270">
    <property type="term" value="F:zinc ion binding"/>
    <property type="evidence" value="ECO:0007669"/>
    <property type="project" value="UniProtKB-KW"/>
</dbReference>
<gene>
    <name evidence="3" type="ORF">BJG266_LOCUS13475</name>
    <name evidence="4" type="ORF">QVE165_LOCUS34966</name>
</gene>
<dbReference type="Proteomes" id="UP000663832">
    <property type="component" value="Unassembled WGS sequence"/>
</dbReference>
<sequence length="408" mass="45818">MAIFVSTNNTIYVANRENNTIVIWHEDSVSPKKIIPGNFTRSYCLFVTSNGDIYIDDGERNGRVQKWIAEASTFITVMNVSSRCTSLFVDINDTLYCSMNDHHQVVKRSLNDAVMNANRIAAGTGMKGPHSDHLSGPLGIFIDVNFDLYVADSFNDRVQLFHSGELNGTTVAGSLTFPRTITLLLPSAIVLDAEKYLFIVDEGSSRIFRSGLDGFRCLVGCYAVSSKSNQLNNPVGLSFDHSGNMFVTDRGNDRIQKFKYLKKSCGTPVNIQLIYSSKLTHDSPTYYRDCQVPQCHYETLQIHVNTAGLYILWSESNINPYAYIYKNDFNPLKPSENLLLSHDGTCNDGQFKLIIDLEINTRYVLVVTTHYSKIIGNFSVYISGPNNVSLSPFSKYLYDSFDNKYVMA</sequence>
<dbReference type="PANTHER" id="PTHR24104:SF25">
    <property type="entry name" value="PROTEIN LIN-41"/>
    <property type="match status" value="1"/>
</dbReference>
<dbReference type="InterPro" id="IPR011042">
    <property type="entry name" value="6-blade_b-propeller_TolB-like"/>
</dbReference>
<dbReference type="PANTHER" id="PTHR24104">
    <property type="entry name" value="E3 UBIQUITIN-PROTEIN LIGASE NHLRC1-RELATED"/>
    <property type="match status" value="1"/>
</dbReference>
<keyword evidence="1" id="KW-0677">Repeat</keyword>
<evidence type="ECO:0000313" key="4">
    <source>
        <dbReference type="EMBL" id="CAF1368518.1"/>
    </source>
</evidence>
<proteinExistence type="predicted"/>
<accession>A0A815INZ6</accession>
<dbReference type="Gene3D" id="2.40.10.500">
    <property type="match status" value="1"/>
</dbReference>
<dbReference type="InterPro" id="IPR000033">
    <property type="entry name" value="LDLR_classB_rpt"/>
</dbReference>
<organism evidence="4 5">
    <name type="scientific">Adineta steineri</name>
    <dbReference type="NCBI Taxonomy" id="433720"/>
    <lineage>
        <taxon>Eukaryota</taxon>
        <taxon>Metazoa</taxon>
        <taxon>Spiralia</taxon>
        <taxon>Gnathifera</taxon>
        <taxon>Rotifera</taxon>
        <taxon>Eurotatoria</taxon>
        <taxon>Bdelloidea</taxon>
        <taxon>Adinetida</taxon>
        <taxon>Adinetidae</taxon>
        <taxon>Adineta</taxon>
    </lineage>
</organism>
<dbReference type="EMBL" id="CAJNOI010000054">
    <property type="protein sequence ID" value="CAF0955861.1"/>
    <property type="molecule type" value="Genomic_DNA"/>
</dbReference>
<evidence type="ECO:0000256" key="2">
    <source>
        <dbReference type="PROSITE-ProRule" id="PRU00504"/>
    </source>
</evidence>
<dbReference type="Gene3D" id="2.120.10.30">
    <property type="entry name" value="TolB, C-terminal domain"/>
    <property type="match status" value="1"/>
</dbReference>
<dbReference type="InterPro" id="IPR050952">
    <property type="entry name" value="TRIM-NHL_E3_ligases"/>
</dbReference>
<dbReference type="InterPro" id="IPR001258">
    <property type="entry name" value="NHL_repeat"/>
</dbReference>
<evidence type="ECO:0000256" key="1">
    <source>
        <dbReference type="ARBA" id="ARBA00022737"/>
    </source>
</evidence>
<name>A0A815INZ6_9BILA</name>
<evidence type="ECO:0000313" key="5">
    <source>
        <dbReference type="Proteomes" id="UP000663832"/>
    </source>
</evidence>
<dbReference type="PROSITE" id="PS51125">
    <property type="entry name" value="NHL"/>
    <property type="match status" value="1"/>
</dbReference>
<feature type="repeat" description="NHL" evidence="2">
    <location>
        <begin position="230"/>
        <end position="261"/>
    </location>
</feature>
<dbReference type="AlphaFoldDB" id="A0A815INZ6"/>
<dbReference type="SMART" id="SM00135">
    <property type="entry name" value="LY"/>
    <property type="match status" value="2"/>
</dbReference>
<keyword evidence="5" id="KW-1185">Reference proteome</keyword>
<comment type="caution">
    <text evidence="4">The sequence shown here is derived from an EMBL/GenBank/DDBJ whole genome shotgun (WGS) entry which is preliminary data.</text>
</comment>
<dbReference type="SUPFAM" id="SSF101898">
    <property type="entry name" value="NHL repeat"/>
    <property type="match status" value="1"/>
</dbReference>
<dbReference type="EMBL" id="CAJNOM010000335">
    <property type="protein sequence ID" value="CAF1368518.1"/>
    <property type="molecule type" value="Genomic_DNA"/>
</dbReference>
<reference evidence="4" key="1">
    <citation type="submission" date="2021-02" db="EMBL/GenBank/DDBJ databases">
        <authorList>
            <person name="Nowell W R."/>
        </authorList>
    </citation>
    <scope>NUCLEOTIDE SEQUENCE</scope>
</reference>
<evidence type="ECO:0000313" key="3">
    <source>
        <dbReference type="EMBL" id="CAF0955861.1"/>
    </source>
</evidence>
<evidence type="ECO:0008006" key="6">
    <source>
        <dbReference type="Google" id="ProtNLM"/>
    </source>
</evidence>